<dbReference type="AlphaFoldDB" id="A0A0P0WUH6"/>
<keyword evidence="2" id="KW-1185">Reference proteome</keyword>
<name>A0A0P0WUH6_ORYSJ</name>
<feature type="non-terminal residue" evidence="1">
    <location>
        <position position="1"/>
    </location>
</feature>
<dbReference type="EMBL" id="AP014962">
    <property type="protein sequence ID" value="BAS96781.1"/>
    <property type="molecule type" value="Genomic_DNA"/>
</dbReference>
<proteinExistence type="predicted"/>
<reference evidence="1 2" key="2">
    <citation type="journal article" date="2013" name="Plant Cell Physiol.">
        <title>Rice Annotation Project Database (RAP-DB): an integrative and interactive database for rice genomics.</title>
        <authorList>
            <person name="Sakai H."/>
            <person name="Lee S.S."/>
            <person name="Tanaka T."/>
            <person name="Numa H."/>
            <person name="Kim J."/>
            <person name="Kawahara Y."/>
            <person name="Wakimoto H."/>
            <person name="Yang C.C."/>
            <person name="Iwamoto M."/>
            <person name="Abe T."/>
            <person name="Yamada Y."/>
            <person name="Muto A."/>
            <person name="Inokuchi H."/>
            <person name="Ikemura T."/>
            <person name="Matsumoto T."/>
            <person name="Sasaki T."/>
            <person name="Itoh T."/>
        </authorList>
    </citation>
    <scope>NUCLEOTIDE SEQUENCE [LARGE SCALE GENOMIC DNA]</scope>
    <source>
        <strain evidence="2">cv. Nipponbare</strain>
    </source>
</reference>
<organism evidence="1 2">
    <name type="scientific">Oryza sativa subsp. japonica</name>
    <name type="common">Rice</name>
    <dbReference type="NCBI Taxonomy" id="39947"/>
    <lineage>
        <taxon>Eukaryota</taxon>
        <taxon>Viridiplantae</taxon>
        <taxon>Streptophyta</taxon>
        <taxon>Embryophyta</taxon>
        <taxon>Tracheophyta</taxon>
        <taxon>Spermatophyta</taxon>
        <taxon>Magnoliopsida</taxon>
        <taxon>Liliopsida</taxon>
        <taxon>Poales</taxon>
        <taxon>Poaceae</taxon>
        <taxon>BOP clade</taxon>
        <taxon>Oryzoideae</taxon>
        <taxon>Oryzeae</taxon>
        <taxon>Oryzinae</taxon>
        <taxon>Oryza</taxon>
        <taxon>Oryza sativa</taxon>
    </lineage>
</organism>
<evidence type="ECO:0000313" key="2">
    <source>
        <dbReference type="Proteomes" id="UP000059680"/>
    </source>
</evidence>
<protein>
    <submittedName>
        <fullName evidence="1">Os06g0215750 protein</fullName>
    </submittedName>
</protein>
<dbReference type="InParanoid" id="A0A0P0WUH6"/>
<gene>
    <name evidence="1" type="ordered locus">Os06g0215750</name>
    <name evidence="1" type="ORF">OSNPB_060215750</name>
</gene>
<sequence length="226" mass="24437">EERVVRVSNNWVLSVEGVAIILVQWRIKLEPLRQVRVRQEKPSKGDKISVAIFDHLVAFLPVIPTGGDERALESFPEWQQAVLNLPAAVDDGHARLHHVAVEETLVLVELLHHVRAESLRVGVDAVHEVQERRQPDADAVGADLADDGVDHLDGEAAPVLEAAAVLVGAVVGAVLHELLEEVAVGAVDLHAVEPGLDGVPRGEPEVVDDLRDLVDPQPARLGVHDP</sequence>
<dbReference type="FunCoup" id="A0A0P0WUH6">
    <property type="interactions" value="331"/>
</dbReference>
<reference evidence="2" key="1">
    <citation type="journal article" date="2005" name="Nature">
        <title>The map-based sequence of the rice genome.</title>
        <authorList>
            <consortium name="International rice genome sequencing project (IRGSP)"/>
            <person name="Matsumoto T."/>
            <person name="Wu J."/>
            <person name="Kanamori H."/>
            <person name="Katayose Y."/>
            <person name="Fujisawa M."/>
            <person name="Namiki N."/>
            <person name="Mizuno H."/>
            <person name="Yamamoto K."/>
            <person name="Antonio B.A."/>
            <person name="Baba T."/>
            <person name="Sakata K."/>
            <person name="Nagamura Y."/>
            <person name="Aoki H."/>
            <person name="Arikawa K."/>
            <person name="Arita K."/>
            <person name="Bito T."/>
            <person name="Chiden Y."/>
            <person name="Fujitsuka N."/>
            <person name="Fukunaka R."/>
            <person name="Hamada M."/>
            <person name="Harada C."/>
            <person name="Hayashi A."/>
            <person name="Hijishita S."/>
            <person name="Honda M."/>
            <person name="Hosokawa S."/>
            <person name="Ichikawa Y."/>
            <person name="Idonuma A."/>
            <person name="Iijima M."/>
            <person name="Ikeda M."/>
            <person name="Ikeno M."/>
            <person name="Ito K."/>
            <person name="Ito S."/>
            <person name="Ito T."/>
            <person name="Ito Y."/>
            <person name="Ito Y."/>
            <person name="Iwabuchi A."/>
            <person name="Kamiya K."/>
            <person name="Karasawa W."/>
            <person name="Kurita K."/>
            <person name="Katagiri S."/>
            <person name="Kikuta A."/>
            <person name="Kobayashi H."/>
            <person name="Kobayashi N."/>
            <person name="Machita K."/>
            <person name="Maehara T."/>
            <person name="Masukawa M."/>
            <person name="Mizubayashi T."/>
            <person name="Mukai Y."/>
            <person name="Nagasaki H."/>
            <person name="Nagata Y."/>
            <person name="Naito S."/>
            <person name="Nakashima M."/>
            <person name="Nakama Y."/>
            <person name="Nakamichi Y."/>
            <person name="Nakamura M."/>
            <person name="Meguro A."/>
            <person name="Negishi M."/>
            <person name="Ohta I."/>
            <person name="Ohta T."/>
            <person name="Okamoto M."/>
            <person name="Ono N."/>
            <person name="Saji S."/>
            <person name="Sakaguchi M."/>
            <person name="Sakai K."/>
            <person name="Shibata M."/>
            <person name="Shimokawa T."/>
            <person name="Song J."/>
            <person name="Takazaki Y."/>
            <person name="Terasawa K."/>
            <person name="Tsugane M."/>
            <person name="Tsuji K."/>
            <person name="Ueda S."/>
            <person name="Waki K."/>
            <person name="Yamagata H."/>
            <person name="Yamamoto M."/>
            <person name="Yamamoto S."/>
            <person name="Yamane H."/>
            <person name="Yoshiki S."/>
            <person name="Yoshihara R."/>
            <person name="Yukawa K."/>
            <person name="Zhong H."/>
            <person name="Yano M."/>
            <person name="Yuan Q."/>
            <person name="Ouyang S."/>
            <person name="Liu J."/>
            <person name="Jones K.M."/>
            <person name="Gansberger K."/>
            <person name="Moffat K."/>
            <person name="Hill J."/>
            <person name="Bera J."/>
            <person name="Fadrosh D."/>
            <person name="Jin S."/>
            <person name="Johri S."/>
            <person name="Kim M."/>
            <person name="Overton L."/>
            <person name="Reardon M."/>
            <person name="Tsitrin T."/>
            <person name="Vuong H."/>
            <person name="Weaver B."/>
            <person name="Ciecko A."/>
            <person name="Tallon L."/>
            <person name="Jackson J."/>
            <person name="Pai G."/>
            <person name="Aken S.V."/>
            <person name="Utterback T."/>
            <person name="Reidmuller S."/>
            <person name="Feldblyum T."/>
            <person name="Hsiao J."/>
            <person name="Zismann V."/>
            <person name="Iobst S."/>
            <person name="de Vazeille A.R."/>
            <person name="Buell C.R."/>
            <person name="Ying K."/>
            <person name="Li Y."/>
            <person name="Lu T."/>
            <person name="Huang Y."/>
            <person name="Zhao Q."/>
            <person name="Feng Q."/>
            <person name="Zhang L."/>
            <person name="Zhu J."/>
            <person name="Weng Q."/>
            <person name="Mu J."/>
            <person name="Lu Y."/>
            <person name="Fan D."/>
            <person name="Liu Y."/>
            <person name="Guan J."/>
            <person name="Zhang Y."/>
            <person name="Yu S."/>
            <person name="Liu X."/>
            <person name="Zhang Y."/>
            <person name="Hong G."/>
            <person name="Han B."/>
            <person name="Choisne N."/>
            <person name="Demange N."/>
            <person name="Orjeda G."/>
            <person name="Samain S."/>
            <person name="Cattolico L."/>
            <person name="Pelletier E."/>
            <person name="Couloux A."/>
            <person name="Segurens B."/>
            <person name="Wincker P."/>
            <person name="D'Hont A."/>
            <person name="Scarpelli C."/>
            <person name="Weissenbach J."/>
            <person name="Salanoubat M."/>
            <person name="Quetier F."/>
            <person name="Yu Y."/>
            <person name="Kim H.R."/>
            <person name="Rambo T."/>
            <person name="Currie J."/>
            <person name="Collura K."/>
            <person name="Luo M."/>
            <person name="Yang T."/>
            <person name="Ammiraju J.S.S."/>
            <person name="Engler F."/>
            <person name="Soderlund C."/>
            <person name="Wing R.A."/>
            <person name="Palmer L.E."/>
            <person name="de la Bastide M."/>
            <person name="Spiegel L."/>
            <person name="Nascimento L."/>
            <person name="Zutavern T."/>
            <person name="O'Shaughnessy A."/>
            <person name="Dike S."/>
            <person name="Dedhia N."/>
            <person name="Preston R."/>
            <person name="Balija V."/>
            <person name="McCombie W.R."/>
            <person name="Chow T."/>
            <person name="Chen H."/>
            <person name="Chung M."/>
            <person name="Chen C."/>
            <person name="Shaw J."/>
            <person name="Wu H."/>
            <person name="Hsiao K."/>
            <person name="Chao Y."/>
            <person name="Chu M."/>
            <person name="Cheng C."/>
            <person name="Hour A."/>
            <person name="Lee P."/>
            <person name="Lin S."/>
            <person name="Lin Y."/>
            <person name="Liou J."/>
            <person name="Liu S."/>
            <person name="Hsing Y."/>
            <person name="Raghuvanshi S."/>
            <person name="Mohanty A."/>
            <person name="Bharti A.K."/>
            <person name="Gaur A."/>
            <person name="Gupta V."/>
            <person name="Kumar D."/>
            <person name="Ravi V."/>
            <person name="Vij S."/>
            <person name="Kapur A."/>
            <person name="Khurana P."/>
            <person name="Khurana P."/>
            <person name="Khurana J.P."/>
            <person name="Tyagi A.K."/>
            <person name="Gaikwad K."/>
            <person name="Singh A."/>
            <person name="Dalal V."/>
            <person name="Srivastava S."/>
            <person name="Dixit A."/>
            <person name="Pal A.K."/>
            <person name="Ghazi I.A."/>
            <person name="Yadav M."/>
            <person name="Pandit A."/>
            <person name="Bhargava A."/>
            <person name="Sureshbabu K."/>
            <person name="Batra K."/>
            <person name="Sharma T.R."/>
            <person name="Mohapatra T."/>
            <person name="Singh N.K."/>
            <person name="Messing J."/>
            <person name="Nelson A.B."/>
            <person name="Fuks G."/>
            <person name="Kavchok S."/>
            <person name="Keizer G."/>
            <person name="Linton E."/>
            <person name="Llaca V."/>
            <person name="Song R."/>
            <person name="Tanyolac B."/>
            <person name="Young S."/>
            <person name="Ho-Il K."/>
            <person name="Hahn J.H."/>
            <person name="Sangsakoo G."/>
            <person name="Vanavichit A."/>
            <person name="de Mattos Luiz.A.T."/>
            <person name="Zimmer P.D."/>
            <person name="Malone G."/>
            <person name="Dellagostin O."/>
            <person name="de Oliveira A.C."/>
            <person name="Bevan M."/>
            <person name="Bancroft I."/>
            <person name="Minx P."/>
            <person name="Cordum H."/>
            <person name="Wilson R."/>
            <person name="Cheng Z."/>
            <person name="Jin W."/>
            <person name="Jiang J."/>
            <person name="Leong S.A."/>
            <person name="Iwama H."/>
            <person name="Gojobori T."/>
            <person name="Itoh T."/>
            <person name="Niimura Y."/>
            <person name="Fujii Y."/>
            <person name="Habara T."/>
            <person name="Sakai H."/>
            <person name="Sato Y."/>
            <person name="Wilson G."/>
            <person name="Kumar K."/>
            <person name="McCouch S."/>
            <person name="Juretic N."/>
            <person name="Hoen D."/>
            <person name="Wright S."/>
            <person name="Bruskiewich R."/>
            <person name="Bureau T."/>
            <person name="Miyao A."/>
            <person name="Hirochika H."/>
            <person name="Nishikawa T."/>
            <person name="Kadowaki K."/>
            <person name="Sugiura M."/>
            <person name="Burr B."/>
            <person name="Sasaki T."/>
        </authorList>
    </citation>
    <scope>NUCLEOTIDE SEQUENCE [LARGE SCALE GENOMIC DNA]</scope>
    <source>
        <strain evidence="2">cv. Nipponbare</strain>
    </source>
</reference>
<evidence type="ECO:0000313" key="1">
    <source>
        <dbReference type="EMBL" id="BAS96781.1"/>
    </source>
</evidence>
<dbReference type="AntiFam" id="ANF00205">
    <property type="entry name" value="Shadow ORF (opposite nemA)"/>
</dbReference>
<dbReference type="Gramene" id="Os06t0215750-00">
    <property type="protein sequence ID" value="Os06t0215750-00"/>
    <property type="gene ID" value="Os06g0215750"/>
</dbReference>
<dbReference type="Proteomes" id="UP000059680">
    <property type="component" value="Chromosome 6"/>
</dbReference>
<reference evidence="1 2" key="3">
    <citation type="journal article" date="2013" name="Rice">
        <title>Improvement of the Oryza sativa Nipponbare reference genome using next generation sequence and optical map data.</title>
        <authorList>
            <person name="Kawahara Y."/>
            <person name="de la Bastide M."/>
            <person name="Hamilton J.P."/>
            <person name="Kanamori H."/>
            <person name="McCombie W.R."/>
            <person name="Ouyang S."/>
            <person name="Schwartz D.C."/>
            <person name="Tanaka T."/>
            <person name="Wu J."/>
            <person name="Zhou S."/>
            <person name="Childs K.L."/>
            <person name="Davidson R.M."/>
            <person name="Lin H."/>
            <person name="Quesada-Ocampo L."/>
            <person name="Vaillancourt B."/>
            <person name="Sakai H."/>
            <person name="Lee S.S."/>
            <person name="Kim J."/>
            <person name="Numa H."/>
            <person name="Itoh T."/>
            <person name="Buell C.R."/>
            <person name="Matsumoto T."/>
        </authorList>
    </citation>
    <scope>NUCLEOTIDE SEQUENCE [LARGE SCALE GENOMIC DNA]</scope>
    <source>
        <strain evidence="2">cv. Nipponbare</strain>
    </source>
</reference>
<accession>A0A0P0WUH6</accession>
<dbReference type="PaxDb" id="39947-A0A0P0WUH6"/>